<evidence type="ECO:0000313" key="2">
    <source>
        <dbReference type="EMBL" id="HIX00460.1"/>
    </source>
</evidence>
<sequence length="684" mass="72981">MTIEELRIHGVGGSSGADLLGVASADDVVVVGEGRETVFYARRADRSVEGYVWGRLTSNRLLQPLWVLLLPFTLINVAGWAHHPFFTQASGGRRGSAVDPAAQPDSGAQPVPGAVPWRISMTRGSVHAAAALLTASCTVWAAIILVDIIGYRWLATAMEGAQDLSGEVARTVGVGIGVVALVAAGVIAGLLSRSSRAALSSIDIDPETARPVRRRSRWGARENLSDTGFFAHTGSSRALLAWHLGTVAGVGAALVWKAVASWGEPALGFGEVFLVIGLLQFVVIILLAALTWDLFFLPAAAVTLAIALTNGVFSGVTMLLTRLFADPESQWGPEMALVESFVLTLAAWVLAAAVWALHWASRGSAAELPPRMSAPAEMLDGVAPDFRRKIAWIRGLAAGAHRAPQLVVLLAGLFVLSSGIAVLLRFDPAGDLERWLAPPEEGLLTSLASIVLPGLVIAAAAIVWFSTWHKGLRRGVGIIWDVLTFWPRRFHPMAIRPYTERAVPECRARIVRHTEGREGLLISAHSQGAVIAFAALAALPPEQIRRSALLSYGNPLRTLYAQVFPAYLGALDQQRLLGNLAAGGGQWINLYRLTDAIGGPAFKSPFGSESHRPAVTADGRRIVWPGGESPGVDVEVPDPAEGQGSGWAARDEPETVESLRPAWTGLCGHSYYEREELFKKAVVV</sequence>
<comment type="caution">
    <text evidence="2">The sequence shown here is derived from an EMBL/GenBank/DDBJ whole genome shotgun (WGS) entry which is preliminary data.</text>
</comment>
<reference evidence="2" key="1">
    <citation type="journal article" date="2021" name="PeerJ">
        <title>Extensive microbial diversity within the chicken gut microbiome revealed by metagenomics and culture.</title>
        <authorList>
            <person name="Gilroy R."/>
            <person name="Ravi A."/>
            <person name="Getino M."/>
            <person name="Pursley I."/>
            <person name="Horton D.L."/>
            <person name="Alikhan N.F."/>
            <person name="Baker D."/>
            <person name="Gharbi K."/>
            <person name="Hall N."/>
            <person name="Watson M."/>
            <person name="Adriaenssens E.M."/>
            <person name="Foster-Nyarko E."/>
            <person name="Jarju S."/>
            <person name="Secka A."/>
            <person name="Antonio M."/>
            <person name="Oren A."/>
            <person name="Chaudhuri R.R."/>
            <person name="La Ragione R."/>
            <person name="Hildebrand F."/>
            <person name="Pallen M.J."/>
        </authorList>
    </citation>
    <scope>NUCLEOTIDE SEQUENCE</scope>
    <source>
        <strain evidence="2">ChiHejej3B27-3195</strain>
    </source>
</reference>
<feature type="transmembrane region" description="Helical" evidence="1">
    <location>
        <begin position="128"/>
        <end position="151"/>
    </location>
</feature>
<keyword evidence="1" id="KW-1133">Transmembrane helix</keyword>
<keyword evidence="1" id="KW-0812">Transmembrane</keyword>
<organism evidence="2 3">
    <name type="scientific">Candidatus Nesterenkonia stercoripullorum</name>
    <dbReference type="NCBI Taxonomy" id="2838701"/>
    <lineage>
        <taxon>Bacteria</taxon>
        <taxon>Bacillati</taxon>
        <taxon>Actinomycetota</taxon>
        <taxon>Actinomycetes</taxon>
        <taxon>Micrococcales</taxon>
        <taxon>Micrococcaceae</taxon>
        <taxon>Nesterenkonia</taxon>
    </lineage>
</organism>
<protein>
    <recommendedName>
        <fullName evidence="4">Integral membrane protein</fullName>
    </recommendedName>
</protein>
<dbReference type="Proteomes" id="UP000824151">
    <property type="component" value="Unassembled WGS sequence"/>
</dbReference>
<feature type="transmembrane region" description="Helical" evidence="1">
    <location>
        <begin position="340"/>
        <end position="361"/>
    </location>
</feature>
<feature type="transmembrane region" description="Helical" evidence="1">
    <location>
        <begin position="171"/>
        <end position="191"/>
    </location>
</feature>
<proteinExistence type="predicted"/>
<name>A0A9D2A8Z2_9MICC</name>
<feature type="transmembrane region" description="Helical" evidence="1">
    <location>
        <begin position="239"/>
        <end position="260"/>
    </location>
</feature>
<evidence type="ECO:0000256" key="1">
    <source>
        <dbReference type="SAM" id="Phobius"/>
    </source>
</evidence>
<evidence type="ECO:0000313" key="3">
    <source>
        <dbReference type="Proteomes" id="UP000824151"/>
    </source>
</evidence>
<gene>
    <name evidence="2" type="ORF">H9871_09995</name>
</gene>
<feature type="non-terminal residue" evidence="2">
    <location>
        <position position="684"/>
    </location>
</feature>
<reference evidence="2" key="2">
    <citation type="submission" date="2021-04" db="EMBL/GenBank/DDBJ databases">
        <authorList>
            <person name="Gilroy R."/>
        </authorList>
    </citation>
    <scope>NUCLEOTIDE SEQUENCE</scope>
    <source>
        <strain evidence="2">ChiHejej3B27-3195</strain>
    </source>
</reference>
<keyword evidence="1" id="KW-0472">Membrane</keyword>
<feature type="transmembrane region" description="Helical" evidence="1">
    <location>
        <begin position="299"/>
        <end position="320"/>
    </location>
</feature>
<feature type="transmembrane region" description="Helical" evidence="1">
    <location>
        <begin position="272"/>
        <end position="292"/>
    </location>
</feature>
<feature type="transmembrane region" description="Helical" evidence="1">
    <location>
        <begin position="446"/>
        <end position="465"/>
    </location>
</feature>
<evidence type="ECO:0008006" key="4">
    <source>
        <dbReference type="Google" id="ProtNLM"/>
    </source>
</evidence>
<dbReference type="AlphaFoldDB" id="A0A9D2A8Z2"/>
<accession>A0A9D2A8Z2</accession>
<dbReference type="EMBL" id="DXGD01000368">
    <property type="protein sequence ID" value="HIX00460.1"/>
    <property type="molecule type" value="Genomic_DNA"/>
</dbReference>
<feature type="transmembrane region" description="Helical" evidence="1">
    <location>
        <begin position="406"/>
        <end position="426"/>
    </location>
</feature>